<accession>T0R921</accession>
<evidence type="ECO:0000313" key="4">
    <source>
        <dbReference type="Proteomes" id="UP000030762"/>
    </source>
</evidence>
<organism evidence="3 4">
    <name type="scientific">Saprolegnia diclina (strain VS20)</name>
    <dbReference type="NCBI Taxonomy" id="1156394"/>
    <lineage>
        <taxon>Eukaryota</taxon>
        <taxon>Sar</taxon>
        <taxon>Stramenopiles</taxon>
        <taxon>Oomycota</taxon>
        <taxon>Saprolegniomycetes</taxon>
        <taxon>Saprolegniales</taxon>
        <taxon>Saprolegniaceae</taxon>
        <taxon>Saprolegnia</taxon>
    </lineage>
</organism>
<dbReference type="Proteomes" id="UP000030762">
    <property type="component" value="Unassembled WGS sequence"/>
</dbReference>
<sequence>MPRKSISKSDLNLTKMPQSRELQNKKNTHKDRQSRGPVGSGAEPKKHGAGGHNWGNALDDYHHPTTDVVDRADPNYDSSDEAH</sequence>
<feature type="compositionally biased region" description="Polar residues" evidence="1">
    <location>
        <begin position="8"/>
        <end position="21"/>
    </location>
</feature>
<evidence type="ECO:0000259" key="2">
    <source>
        <dbReference type="Pfam" id="PF04774"/>
    </source>
</evidence>
<name>T0R921_SAPDV</name>
<protein>
    <recommendedName>
        <fullName evidence="2">Hyaluronan/mRNA-binding protein domain-containing protein</fullName>
    </recommendedName>
</protein>
<dbReference type="InterPro" id="IPR006861">
    <property type="entry name" value="HABP4_PAIRBP1-bd"/>
</dbReference>
<proteinExistence type="predicted"/>
<evidence type="ECO:0000313" key="3">
    <source>
        <dbReference type="EMBL" id="EQC28643.1"/>
    </source>
</evidence>
<dbReference type="OrthoDB" id="74014at2759"/>
<reference evidence="3 4" key="1">
    <citation type="submission" date="2012-04" db="EMBL/GenBank/DDBJ databases">
        <title>The Genome Sequence of Saprolegnia declina VS20.</title>
        <authorList>
            <consortium name="The Broad Institute Genome Sequencing Platform"/>
            <person name="Russ C."/>
            <person name="Nusbaum C."/>
            <person name="Tyler B."/>
            <person name="van West P."/>
            <person name="Dieguez-Uribeondo J."/>
            <person name="de Bruijn I."/>
            <person name="Tripathy S."/>
            <person name="Jiang R."/>
            <person name="Young S.K."/>
            <person name="Zeng Q."/>
            <person name="Gargeya S."/>
            <person name="Fitzgerald M."/>
            <person name="Haas B."/>
            <person name="Abouelleil A."/>
            <person name="Alvarado L."/>
            <person name="Arachchi H.M."/>
            <person name="Berlin A."/>
            <person name="Chapman S.B."/>
            <person name="Goldberg J."/>
            <person name="Griggs A."/>
            <person name="Gujja S."/>
            <person name="Hansen M."/>
            <person name="Howarth C."/>
            <person name="Imamovic A."/>
            <person name="Larimer J."/>
            <person name="McCowen C."/>
            <person name="Montmayeur A."/>
            <person name="Murphy C."/>
            <person name="Neiman D."/>
            <person name="Pearson M."/>
            <person name="Priest M."/>
            <person name="Roberts A."/>
            <person name="Saif S."/>
            <person name="Shea T."/>
            <person name="Sisk P."/>
            <person name="Sykes S."/>
            <person name="Wortman J."/>
            <person name="Nusbaum C."/>
            <person name="Birren B."/>
        </authorList>
    </citation>
    <scope>NUCLEOTIDE SEQUENCE [LARGE SCALE GENOMIC DNA]</scope>
    <source>
        <strain evidence="3 4">VS20</strain>
    </source>
</reference>
<dbReference type="eggNOG" id="ENOG502SAUN">
    <property type="taxonomic scope" value="Eukaryota"/>
</dbReference>
<dbReference type="RefSeq" id="XP_008617835.1">
    <property type="nucleotide sequence ID" value="XM_008619613.1"/>
</dbReference>
<feature type="compositionally biased region" description="Basic and acidic residues" evidence="1">
    <location>
        <begin position="59"/>
        <end position="83"/>
    </location>
</feature>
<dbReference type="InParanoid" id="T0R921"/>
<keyword evidence="4" id="KW-1185">Reference proteome</keyword>
<gene>
    <name evidence="3" type="ORF">SDRG_13520</name>
</gene>
<dbReference type="OMA" id="NWGVSTE"/>
<feature type="region of interest" description="Disordered" evidence="1">
    <location>
        <begin position="1"/>
        <end position="83"/>
    </location>
</feature>
<dbReference type="GeneID" id="19954247"/>
<dbReference type="VEuPathDB" id="FungiDB:SDRG_13520"/>
<feature type="domain" description="Hyaluronan/mRNA-binding protein" evidence="2">
    <location>
        <begin position="31"/>
        <end position="70"/>
    </location>
</feature>
<dbReference type="AlphaFoldDB" id="T0R921"/>
<evidence type="ECO:0000256" key="1">
    <source>
        <dbReference type="SAM" id="MobiDB-lite"/>
    </source>
</evidence>
<dbReference type="Pfam" id="PF04774">
    <property type="entry name" value="HABP4_PAI-RBP1"/>
    <property type="match status" value="1"/>
</dbReference>
<dbReference type="EMBL" id="JH767192">
    <property type="protein sequence ID" value="EQC28643.1"/>
    <property type="molecule type" value="Genomic_DNA"/>
</dbReference>